<gene>
    <name evidence="2" type="ORF">CA982_14250</name>
</gene>
<reference evidence="2 3" key="1">
    <citation type="submission" date="2017-05" db="EMBL/GenBank/DDBJ databases">
        <title>Biotechnological potential of actinobacteria isolated from South African environments.</title>
        <authorList>
            <person name="Le Roes-Hill M."/>
            <person name="Prins A."/>
            <person name="Durrell K.A."/>
        </authorList>
    </citation>
    <scope>NUCLEOTIDE SEQUENCE [LARGE SCALE GENOMIC DNA]</scope>
    <source>
        <strain evidence="2">BS2</strain>
    </source>
</reference>
<comment type="caution">
    <text evidence="2">The sequence shown here is derived from an EMBL/GenBank/DDBJ whole genome shotgun (WGS) entry which is preliminary data.</text>
</comment>
<dbReference type="GO" id="GO:0016740">
    <property type="term" value="F:transferase activity"/>
    <property type="evidence" value="ECO:0007669"/>
    <property type="project" value="UniProtKB-KW"/>
</dbReference>
<evidence type="ECO:0000313" key="3">
    <source>
        <dbReference type="Proteomes" id="UP000194632"/>
    </source>
</evidence>
<dbReference type="STRING" id="417102.CA982_14250"/>
<dbReference type="EMBL" id="NGFO01000015">
    <property type="protein sequence ID" value="OUC78117.1"/>
    <property type="molecule type" value="Genomic_DNA"/>
</dbReference>
<dbReference type="InterPro" id="IPR001763">
    <property type="entry name" value="Rhodanese-like_dom"/>
</dbReference>
<dbReference type="PROSITE" id="PS50206">
    <property type="entry name" value="RHODANESE_3"/>
    <property type="match status" value="1"/>
</dbReference>
<protein>
    <submittedName>
        <fullName evidence="2">Sulfurtransferase</fullName>
    </submittedName>
</protein>
<dbReference type="Proteomes" id="UP000194632">
    <property type="component" value="Unassembled WGS sequence"/>
</dbReference>
<keyword evidence="2" id="KW-0808">Transferase</keyword>
<keyword evidence="3" id="KW-1185">Reference proteome</keyword>
<dbReference type="OrthoDB" id="1445766at2"/>
<dbReference type="CDD" id="cd00158">
    <property type="entry name" value="RHOD"/>
    <property type="match status" value="1"/>
</dbReference>
<name>A0A243Q936_9ACTN</name>
<evidence type="ECO:0000259" key="1">
    <source>
        <dbReference type="PROSITE" id="PS50206"/>
    </source>
</evidence>
<proteinExistence type="predicted"/>
<feature type="domain" description="Rhodanese" evidence="1">
    <location>
        <begin position="17"/>
        <end position="109"/>
    </location>
</feature>
<dbReference type="Pfam" id="PF00581">
    <property type="entry name" value="Rhodanese"/>
    <property type="match status" value="1"/>
</dbReference>
<dbReference type="RefSeq" id="WP_086535967.1">
    <property type="nucleotide sequence ID" value="NZ_JBLKRZ010000007.1"/>
</dbReference>
<sequence>MSVVNAISAAEAMNHSREGNAVVVDARPQVVRHQGSLPGALVVDPTEVPTRFTPTPSGTFPVIRDRDTEIAVVSVRSEAPRIAEQIADCGYTNVRYVDGDYRALRSRTVG</sequence>
<dbReference type="SUPFAM" id="SSF52821">
    <property type="entry name" value="Rhodanese/Cell cycle control phosphatase"/>
    <property type="match status" value="1"/>
</dbReference>
<dbReference type="AlphaFoldDB" id="A0A243Q936"/>
<dbReference type="Gene3D" id="3.40.250.10">
    <property type="entry name" value="Rhodanese-like domain"/>
    <property type="match status" value="1"/>
</dbReference>
<organism evidence="2 3">
    <name type="scientific">Gordonia lacunae</name>
    <dbReference type="NCBI Taxonomy" id="417102"/>
    <lineage>
        <taxon>Bacteria</taxon>
        <taxon>Bacillati</taxon>
        <taxon>Actinomycetota</taxon>
        <taxon>Actinomycetes</taxon>
        <taxon>Mycobacteriales</taxon>
        <taxon>Gordoniaceae</taxon>
        <taxon>Gordonia</taxon>
    </lineage>
</organism>
<dbReference type="InterPro" id="IPR036873">
    <property type="entry name" value="Rhodanese-like_dom_sf"/>
</dbReference>
<evidence type="ECO:0000313" key="2">
    <source>
        <dbReference type="EMBL" id="OUC78117.1"/>
    </source>
</evidence>
<accession>A0A243Q936</accession>